<evidence type="ECO:0000256" key="5">
    <source>
        <dbReference type="RuleBase" id="RU000639"/>
    </source>
</evidence>
<comment type="subcellular location">
    <subcellularLocation>
        <location evidence="4">Cytoplasm</location>
    </subcellularLocation>
</comment>
<dbReference type="InterPro" id="IPR013805">
    <property type="entry name" value="GrpE_CC"/>
</dbReference>
<reference evidence="9 10" key="1">
    <citation type="submission" date="2019-06" db="EMBL/GenBank/DDBJ databases">
        <title>Genomic Encyclopedia of Archaeal and Bacterial Type Strains, Phase II (KMG-II): from individual species to whole genera.</title>
        <authorList>
            <person name="Goeker M."/>
        </authorList>
    </citation>
    <scope>NUCLEOTIDE SEQUENCE [LARGE SCALE GENOMIC DNA]</scope>
    <source>
        <strain evidence="9 10">DSM 18423</strain>
    </source>
</reference>
<accession>A0A543KHX7</accession>
<dbReference type="Pfam" id="PF01025">
    <property type="entry name" value="GrpE"/>
    <property type="match status" value="1"/>
</dbReference>
<keyword evidence="4" id="KW-0963">Cytoplasm</keyword>
<feature type="region of interest" description="Disordered" evidence="8">
    <location>
        <begin position="1"/>
        <end position="28"/>
    </location>
</feature>
<dbReference type="GO" id="GO:0000774">
    <property type="term" value="F:adenyl-nucleotide exchange factor activity"/>
    <property type="evidence" value="ECO:0007669"/>
    <property type="project" value="InterPro"/>
</dbReference>
<dbReference type="Gene3D" id="3.90.20.20">
    <property type="match status" value="1"/>
</dbReference>
<evidence type="ECO:0000256" key="3">
    <source>
        <dbReference type="ARBA" id="ARBA00023186"/>
    </source>
</evidence>
<dbReference type="HAMAP" id="MF_01151">
    <property type="entry name" value="GrpE"/>
    <property type="match status" value="1"/>
</dbReference>
<dbReference type="RefSeq" id="WP_142083601.1">
    <property type="nucleotide sequence ID" value="NZ_VFPT01000001.1"/>
</dbReference>
<sequence>MADPKPSPEVDPDIQDDLNQDMHNDAEMAQDPISALEVEIDELIAQRDEMRDRMIRALADAENSRKRAEKDRRDAQLYGGSKIARDMLPVYDNLTRALNAVNEDTRAAAPGLVEGVELTLRELSNILGKHGVQRISPEVGEMFDPHSHQAMFEAPVPDFKAGQIIQVMAEGFMLHDQLLRPAHVGVSSTPAS</sequence>
<evidence type="ECO:0000256" key="2">
    <source>
        <dbReference type="ARBA" id="ARBA00023016"/>
    </source>
</evidence>
<dbReference type="SUPFAM" id="SSF51064">
    <property type="entry name" value="Head domain of nucleotide exchange factor GrpE"/>
    <property type="match status" value="1"/>
</dbReference>
<dbReference type="GO" id="GO:0051087">
    <property type="term" value="F:protein-folding chaperone binding"/>
    <property type="evidence" value="ECO:0007669"/>
    <property type="project" value="InterPro"/>
</dbReference>
<dbReference type="PROSITE" id="PS01071">
    <property type="entry name" value="GRPE"/>
    <property type="match status" value="1"/>
</dbReference>
<dbReference type="Proteomes" id="UP000320582">
    <property type="component" value="Unassembled WGS sequence"/>
</dbReference>
<evidence type="ECO:0000256" key="7">
    <source>
        <dbReference type="SAM" id="Coils"/>
    </source>
</evidence>
<feature type="compositionally biased region" description="Acidic residues" evidence="8">
    <location>
        <begin position="10"/>
        <end position="19"/>
    </location>
</feature>
<evidence type="ECO:0000313" key="9">
    <source>
        <dbReference type="EMBL" id="TQM94685.1"/>
    </source>
</evidence>
<keyword evidence="3 4" id="KW-0143">Chaperone</keyword>
<keyword evidence="7" id="KW-0175">Coiled coil</keyword>
<evidence type="ECO:0000256" key="6">
    <source>
        <dbReference type="RuleBase" id="RU004478"/>
    </source>
</evidence>
<organism evidence="9 10">
    <name type="scientific">Roseinatronobacter monicus</name>
    <dbReference type="NCBI Taxonomy" id="393481"/>
    <lineage>
        <taxon>Bacteria</taxon>
        <taxon>Pseudomonadati</taxon>
        <taxon>Pseudomonadota</taxon>
        <taxon>Alphaproteobacteria</taxon>
        <taxon>Rhodobacterales</taxon>
        <taxon>Paracoccaceae</taxon>
        <taxon>Roseinatronobacter</taxon>
    </lineage>
</organism>
<comment type="caution">
    <text evidence="9">The sequence shown here is derived from an EMBL/GenBank/DDBJ whole genome shotgun (WGS) entry which is preliminary data.</text>
</comment>
<dbReference type="PANTHER" id="PTHR21237:SF23">
    <property type="entry name" value="GRPE PROTEIN HOMOLOG, MITOCHONDRIAL"/>
    <property type="match status" value="1"/>
</dbReference>
<comment type="subunit">
    <text evidence="4">Homodimer.</text>
</comment>
<gene>
    <name evidence="4" type="primary">grpE</name>
    <name evidence="9" type="ORF">BD293_3370</name>
</gene>
<comment type="similarity">
    <text evidence="1 4 6">Belongs to the GrpE family.</text>
</comment>
<dbReference type="GO" id="GO:0051082">
    <property type="term" value="F:unfolded protein binding"/>
    <property type="evidence" value="ECO:0007669"/>
    <property type="project" value="TreeGrafter"/>
</dbReference>
<keyword evidence="10" id="KW-1185">Reference proteome</keyword>
<dbReference type="SUPFAM" id="SSF58014">
    <property type="entry name" value="Coiled-coil domain of nucleotide exchange factor GrpE"/>
    <property type="match status" value="1"/>
</dbReference>
<dbReference type="PANTHER" id="PTHR21237">
    <property type="entry name" value="GRPE PROTEIN"/>
    <property type="match status" value="1"/>
</dbReference>
<dbReference type="Gene3D" id="2.30.22.10">
    <property type="entry name" value="Head domain of nucleotide exchange factor GrpE"/>
    <property type="match status" value="1"/>
</dbReference>
<evidence type="ECO:0000313" key="10">
    <source>
        <dbReference type="Proteomes" id="UP000320582"/>
    </source>
</evidence>
<dbReference type="GO" id="GO:0042803">
    <property type="term" value="F:protein homodimerization activity"/>
    <property type="evidence" value="ECO:0007669"/>
    <property type="project" value="InterPro"/>
</dbReference>
<dbReference type="PRINTS" id="PR00773">
    <property type="entry name" value="GRPEPROTEIN"/>
</dbReference>
<proteinExistence type="inferred from homology"/>
<evidence type="ECO:0000256" key="8">
    <source>
        <dbReference type="SAM" id="MobiDB-lite"/>
    </source>
</evidence>
<dbReference type="GO" id="GO:0006457">
    <property type="term" value="P:protein folding"/>
    <property type="evidence" value="ECO:0007669"/>
    <property type="project" value="InterPro"/>
</dbReference>
<dbReference type="GO" id="GO:0005737">
    <property type="term" value="C:cytoplasm"/>
    <property type="evidence" value="ECO:0007669"/>
    <property type="project" value="UniProtKB-SubCell"/>
</dbReference>
<dbReference type="InterPro" id="IPR000740">
    <property type="entry name" value="GrpE"/>
</dbReference>
<feature type="coiled-coil region" evidence="7">
    <location>
        <begin position="33"/>
        <end position="78"/>
    </location>
</feature>
<evidence type="ECO:0000256" key="1">
    <source>
        <dbReference type="ARBA" id="ARBA00009054"/>
    </source>
</evidence>
<dbReference type="AlphaFoldDB" id="A0A543KHX7"/>
<dbReference type="EMBL" id="VFPT01000001">
    <property type="protein sequence ID" value="TQM94685.1"/>
    <property type="molecule type" value="Genomic_DNA"/>
</dbReference>
<comment type="function">
    <text evidence="4 5">Participates actively in the response to hyperosmotic and heat shock by preventing the aggregation of stress-denatured proteins, in association with DnaK and GrpE. It is the nucleotide exchange factor for DnaK and may function as a thermosensor. Unfolded proteins bind initially to DnaJ; upon interaction with the DnaJ-bound protein, DnaK hydrolyzes its bound ATP, resulting in the formation of a stable complex. GrpE releases ADP from DnaK; ATP binding to DnaK triggers the release of the substrate protein, thus completing the reaction cycle. Several rounds of ATP-dependent interactions between DnaJ, DnaK and GrpE are required for fully efficient folding.</text>
</comment>
<evidence type="ECO:0000256" key="4">
    <source>
        <dbReference type="HAMAP-Rule" id="MF_01151"/>
    </source>
</evidence>
<dbReference type="CDD" id="cd00446">
    <property type="entry name" value="GrpE"/>
    <property type="match status" value="1"/>
</dbReference>
<dbReference type="InterPro" id="IPR009012">
    <property type="entry name" value="GrpE_head"/>
</dbReference>
<dbReference type="OrthoDB" id="9789811at2"/>
<keyword evidence="2 4" id="KW-0346">Stress response</keyword>
<name>A0A543KHX7_9RHOB</name>
<protein>
    <recommendedName>
        <fullName evidence="4 5">Protein GrpE</fullName>
    </recommendedName>
    <alternativeName>
        <fullName evidence="4">HSP-70 cofactor</fullName>
    </alternativeName>
</protein>